<evidence type="ECO:0000256" key="3">
    <source>
        <dbReference type="ARBA" id="ARBA00022741"/>
    </source>
</evidence>
<name>A0A087ASG5_9BIFI</name>
<dbReference type="PANTHER" id="PTHR11059:SF0">
    <property type="entry name" value="DNA REPAIR PROTEIN RECN"/>
    <property type="match status" value="1"/>
</dbReference>
<keyword evidence="5" id="KW-0067">ATP-binding</keyword>
<feature type="domain" description="Rad50/SbcC-type AAA" evidence="9">
    <location>
        <begin position="4"/>
        <end position="198"/>
    </location>
</feature>
<evidence type="ECO:0000313" key="11">
    <source>
        <dbReference type="Proteomes" id="UP000029046"/>
    </source>
</evidence>
<evidence type="ECO:0000256" key="4">
    <source>
        <dbReference type="ARBA" id="ARBA00022763"/>
    </source>
</evidence>
<proteinExistence type="inferred from homology"/>
<gene>
    <name evidence="10" type="ORF">BIGA_0236</name>
</gene>
<sequence>MLEELEIRNLGPIRSAVLTPAPGMTAITGETGAGKSMLLNAIRLISGAAADANRVSSGADAAWAQGVFMAGPQTAAAAIAAEAGVEPEDGELFLARSVPASGRSRATANGRSVPRSVLGRITDELVTVHGQADQLRIASAARQREFLDAVAGDQAELASYRQAWEALAAMDERLEKLASQESLIRQQADYLRESIERINRVDPQPGEDEDLKTRRSRIENAAEIAQGVGGALGALDASAVDGDPDALGASDLITRAVQHLRAIHVEGPFSDLADRLESIGADLSDVVFSLSRQIDMEEGVDDLDAINGRIHELDELTRRWGPTLADVIAWRDRAVLDVEDLDTSPEKLAELRQERRRLFEDALEAADRLSSVRRRAAEELSARVGEELSSLAMSGAGLEIRVTPREADEARGGTWPLDANGRDDIAFLFTPFPGSPQLPMGRSASGGELSRLMLALELVAAERRMGYGTDDVSVAIPDADGGDGSTETDSERAGVTDFGGVRADDPPVRPGQPAMTFIFDEVDAGVGGKSAVELGRRLARLARVAQVIVVTHLAQVASWADAQFVVSKGGDPSADGVATTVHEVREEERVAEIARMLSGSESETSLDHARELLAESRLG</sequence>
<evidence type="ECO:0000256" key="2">
    <source>
        <dbReference type="ARBA" id="ARBA00021315"/>
    </source>
</evidence>
<dbReference type="PIRSF" id="PIRSF003128">
    <property type="entry name" value="RecN"/>
    <property type="match status" value="1"/>
</dbReference>
<comment type="similarity">
    <text evidence="1">Belongs to the RecN family.</text>
</comment>
<dbReference type="GO" id="GO:0006302">
    <property type="term" value="P:double-strand break repair"/>
    <property type="evidence" value="ECO:0007669"/>
    <property type="project" value="InterPro"/>
</dbReference>
<dbReference type="PANTHER" id="PTHR11059">
    <property type="entry name" value="DNA REPAIR PROTEIN RECN"/>
    <property type="match status" value="1"/>
</dbReference>
<evidence type="ECO:0000256" key="7">
    <source>
        <dbReference type="ARBA" id="ARBA00033408"/>
    </source>
</evidence>
<dbReference type="EMBL" id="JGYX01000001">
    <property type="protein sequence ID" value="KFI61715.1"/>
    <property type="molecule type" value="Genomic_DNA"/>
</dbReference>
<feature type="region of interest" description="Disordered" evidence="8">
    <location>
        <begin position="477"/>
        <end position="509"/>
    </location>
</feature>
<keyword evidence="11" id="KW-1185">Reference proteome</keyword>
<dbReference type="InterPro" id="IPR004604">
    <property type="entry name" value="DNA_recomb/repair_RecN"/>
</dbReference>
<dbReference type="OrthoDB" id="9806954at2"/>
<dbReference type="Pfam" id="PF13476">
    <property type="entry name" value="AAA_23"/>
    <property type="match status" value="1"/>
</dbReference>
<keyword evidence="6" id="KW-0234">DNA repair</keyword>
<dbReference type="GO" id="GO:0006310">
    <property type="term" value="P:DNA recombination"/>
    <property type="evidence" value="ECO:0007669"/>
    <property type="project" value="InterPro"/>
</dbReference>
<comment type="caution">
    <text evidence="10">The sequence shown here is derived from an EMBL/GenBank/DDBJ whole genome shotgun (WGS) entry which is preliminary data.</text>
</comment>
<reference evidence="10 11" key="1">
    <citation type="submission" date="2014-03" db="EMBL/GenBank/DDBJ databases">
        <title>Genomics of Bifidobacteria.</title>
        <authorList>
            <person name="Ventura M."/>
            <person name="Milani C."/>
            <person name="Lugli G.A."/>
        </authorList>
    </citation>
    <scope>NUCLEOTIDE SEQUENCE [LARGE SCALE GENOMIC DNA]</scope>
    <source>
        <strain evidence="10 11">LMG 11586</strain>
    </source>
</reference>
<accession>A0A087ASG5</accession>
<dbReference type="InterPro" id="IPR038729">
    <property type="entry name" value="Rad50/SbcC_AAA"/>
</dbReference>
<dbReference type="InterPro" id="IPR027417">
    <property type="entry name" value="P-loop_NTPase"/>
</dbReference>
<dbReference type="GO" id="GO:0009432">
    <property type="term" value="P:SOS response"/>
    <property type="evidence" value="ECO:0007669"/>
    <property type="project" value="TreeGrafter"/>
</dbReference>
<keyword evidence="3" id="KW-0547">Nucleotide-binding</keyword>
<dbReference type="AlphaFoldDB" id="A0A087ASG5"/>
<evidence type="ECO:0000259" key="9">
    <source>
        <dbReference type="Pfam" id="PF13476"/>
    </source>
</evidence>
<dbReference type="RefSeq" id="WP_033505805.1">
    <property type="nucleotide sequence ID" value="NZ_JGYX01000001.1"/>
</dbReference>
<dbReference type="GO" id="GO:0016887">
    <property type="term" value="F:ATP hydrolysis activity"/>
    <property type="evidence" value="ECO:0007669"/>
    <property type="project" value="InterPro"/>
</dbReference>
<protein>
    <recommendedName>
        <fullName evidence="2">DNA repair protein RecN</fullName>
    </recommendedName>
    <alternativeName>
        <fullName evidence="7">Recombination protein N</fullName>
    </alternativeName>
</protein>
<organism evidence="10 11">
    <name type="scientific">Bifidobacterium pullorum subsp. gallinarum</name>
    <dbReference type="NCBI Taxonomy" id="78344"/>
    <lineage>
        <taxon>Bacteria</taxon>
        <taxon>Bacillati</taxon>
        <taxon>Actinomycetota</taxon>
        <taxon>Actinomycetes</taxon>
        <taxon>Bifidobacteriales</taxon>
        <taxon>Bifidobacteriaceae</taxon>
        <taxon>Bifidobacterium</taxon>
    </lineage>
</organism>
<evidence type="ECO:0000256" key="8">
    <source>
        <dbReference type="SAM" id="MobiDB-lite"/>
    </source>
</evidence>
<evidence type="ECO:0000256" key="1">
    <source>
        <dbReference type="ARBA" id="ARBA00009441"/>
    </source>
</evidence>
<evidence type="ECO:0000313" key="10">
    <source>
        <dbReference type="EMBL" id="KFI61715.1"/>
    </source>
</evidence>
<dbReference type="eggNOG" id="COG0497">
    <property type="taxonomic scope" value="Bacteria"/>
</dbReference>
<dbReference type="Proteomes" id="UP000029046">
    <property type="component" value="Unassembled WGS sequence"/>
</dbReference>
<dbReference type="SUPFAM" id="SSF52540">
    <property type="entry name" value="P-loop containing nucleoside triphosphate hydrolases"/>
    <property type="match status" value="3"/>
</dbReference>
<evidence type="ECO:0000256" key="5">
    <source>
        <dbReference type="ARBA" id="ARBA00022840"/>
    </source>
</evidence>
<dbReference type="Gene3D" id="3.40.50.300">
    <property type="entry name" value="P-loop containing nucleotide triphosphate hydrolases"/>
    <property type="match status" value="3"/>
</dbReference>
<dbReference type="GO" id="GO:0043590">
    <property type="term" value="C:bacterial nucleoid"/>
    <property type="evidence" value="ECO:0007669"/>
    <property type="project" value="TreeGrafter"/>
</dbReference>
<keyword evidence="4" id="KW-0227">DNA damage</keyword>
<evidence type="ECO:0000256" key="6">
    <source>
        <dbReference type="ARBA" id="ARBA00023204"/>
    </source>
</evidence>
<dbReference type="GO" id="GO:0005524">
    <property type="term" value="F:ATP binding"/>
    <property type="evidence" value="ECO:0007669"/>
    <property type="project" value="UniProtKB-KW"/>
</dbReference>